<gene>
    <name evidence="1" type="ORF">TPAB3V08_LOCUS11486</name>
</gene>
<protein>
    <submittedName>
        <fullName evidence="1">Uncharacterized protein</fullName>
    </submittedName>
</protein>
<reference evidence="1" key="1">
    <citation type="submission" date="2021-03" db="EMBL/GenBank/DDBJ databases">
        <authorList>
            <person name="Tran Van P."/>
        </authorList>
    </citation>
    <scope>NUCLEOTIDE SEQUENCE</scope>
</reference>
<proteinExistence type="predicted"/>
<organism evidence="1 2">
    <name type="scientific">Timema podura</name>
    <name type="common">Walking stick</name>
    <dbReference type="NCBI Taxonomy" id="61482"/>
    <lineage>
        <taxon>Eukaryota</taxon>
        <taxon>Metazoa</taxon>
        <taxon>Ecdysozoa</taxon>
        <taxon>Arthropoda</taxon>
        <taxon>Hexapoda</taxon>
        <taxon>Insecta</taxon>
        <taxon>Pterygota</taxon>
        <taxon>Neoptera</taxon>
        <taxon>Polyneoptera</taxon>
        <taxon>Phasmatodea</taxon>
        <taxon>Timematodea</taxon>
        <taxon>Timematoidea</taxon>
        <taxon>Timematidae</taxon>
        <taxon>Timema</taxon>
    </lineage>
</organism>
<accession>A0ABN7PGF7</accession>
<comment type="caution">
    <text evidence="1">The sequence shown here is derived from an EMBL/GenBank/DDBJ whole genome shotgun (WGS) entry which is preliminary data.</text>
</comment>
<evidence type="ECO:0000313" key="1">
    <source>
        <dbReference type="EMBL" id="CAG2064540.1"/>
    </source>
</evidence>
<evidence type="ECO:0000313" key="2">
    <source>
        <dbReference type="Proteomes" id="UP001153148"/>
    </source>
</evidence>
<feature type="non-terminal residue" evidence="1">
    <location>
        <position position="42"/>
    </location>
</feature>
<dbReference type="EMBL" id="CAJPIN010034967">
    <property type="protein sequence ID" value="CAG2064540.1"/>
    <property type="molecule type" value="Genomic_DNA"/>
</dbReference>
<sequence>MTKDRFAALKAAQSDDDDVGPDDVAVTVEGRDGFMDEFFAEV</sequence>
<dbReference type="Proteomes" id="UP001153148">
    <property type="component" value="Unassembled WGS sequence"/>
</dbReference>
<keyword evidence="2" id="KW-1185">Reference proteome</keyword>
<name>A0ABN7PGF7_TIMPD</name>